<keyword evidence="2" id="KW-1185">Reference proteome</keyword>
<evidence type="ECO:0000313" key="2">
    <source>
        <dbReference type="Proteomes" id="UP001162992"/>
    </source>
</evidence>
<reference evidence="2" key="1">
    <citation type="journal article" date="2024" name="Proc. Natl. Acad. Sci. U.S.A.">
        <title>Extraordinary preservation of gene collinearity over three hundred million years revealed in homosporous lycophytes.</title>
        <authorList>
            <person name="Li C."/>
            <person name="Wickell D."/>
            <person name="Kuo L.Y."/>
            <person name="Chen X."/>
            <person name="Nie B."/>
            <person name="Liao X."/>
            <person name="Peng D."/>
            <person name="Ji J."/>
            <person name="Jenkins J."/>
            <person name="Williams M."/>
            <person name="Shu S."/>
            <person name="Plott C."/>
            <person name="Barry K."/>
            <person name="Rajasekar S."/>
            <person name="Grimwood J."/>
            <person name="Han X."/>
            <person name="Sun S."/>
            <person name="Hou Z."/>
            <person name="He W."/>
            <person name="Dai G."/>
            <person name="Sun C."/>
            <person name="Schmutz J."/>
            <person name="Leebens-Mack J.H."/>
            <person name="Li F.W."/>
            <person name="Wang L."/>
        </authorList>
    </citation>
    <scope>NUCLEOTIDE SEQUENCE [LARGE SCALE GENOMIC DNA]</scope>
    <source>
        <strain evidence="2">cv. PW_Plant_1</strain>
    </source>
</reference>
<comment type="caution">
    <text evidence="1">The sequence shown here is derived from an EMBL/GenBank/DDBJ whole genome shotgun (WGS) entry which is preliminary data.</text>
</comment>
<protein>
    <submittedName>
        <fullName evidence="1">Uncharacterized protein</fullName>
    </submittedName>
</protein>
<gene>
    <name evidence="1" type="ORF">O6H91_10G065000</name>
</gene>
<name>A0ACC2CHP5_DIPCM</name>
<dbReference type="Proteomes" id="UP001162992">
    <property type="component" value="Chromosome 10"/>
</dbReference>
<sequence>MASTLKPNMTAKKDIMRIGREAVIKTMKPKLIAGLANLLEDDIDKEFLLLCKRVEAIVRAWYLLQFEELMQLYAWFDPLNGATKLEQQKFSPSQVDKFELRFLEILFQVLAKSNFKILSDDEVEVANSGQYLLNLPITVNVSQLDTKLFTTYFNSFPISHVPKYANQYVIFRRGIGIDKTTDYFIMQKLDVLVSRLWTWLLKKCRLSKSSSTIPDHAQNAADLNEEIEPFNSLGRSNSNSDLYVERIRIQNMKLSIGTLLKRTTVQEPTFDRMILVYRKSTPRKYPSVLGDRAIHIKHFKNIPMADMELVLPEKKNPSLTPMDWIKFLISAFIGLVAFSGTLESHPADIWVALAILGGFVGYCAKIYFTFQANLVEYQNLITRSMYDKQLDSGKGTLLHLCDDVIQQEVIISTTFLCKIKEVIIAYFILMTKGKATLHDLDFLCEQLLFEEFQENCDFDVTDAVQKLERLGIVTKDSLGRYCHQSLRKANDIIGVTTDELVETTQLQYQD</sequence>
<evidence type="ECO:0000313" key="1">
    <source>
        <dbReference type="EMBL" id="KAJ7541563.1"/>
    </source>
</evidence>
<organism evidence="1 2">
    <name type="scientific">Diphasiastrum complanatum</name>
    <name type="common">Issler's clubmoss</name>
    <name type="synonym">Lycopodium complanatum</name>
    <dbReference type="NCBI Taxonomy" id="34168"/>
    <lineage>
        <taxon>Eukaryota</taxon>
        <taxon>Viridiplantae</taxon>
        <taxon>Streptophyta</taxon>
        <taxon>Embryophyta</taxon>
        <taxon>Tracheophyta</taxon>
        <taxon>Lycopodiopsida</taxon>
        <taxon>Lycopodiales</taxon>
        <taxon>Lycopodiaceae</taxon>
        <taxon>Lycopodioideae</taxon>
        <taxon>Diphasiastrum</taxon>
    </lineage>
</organism>
<accession>A0ACC2CHP5</accession>
<dbReference type="EMBL" id="CM055101">
    <property type="protein sequence ID" value="KAJ7541563.1"/>
    <property type="molecule type" value="Genomic_DNA"/>
</dbReference>
<proteinExistence type="predicted"/>